<dbReference type="EMBL" id="MDCJ01000002">
    <property type="protein sequence ID" value="ODS10957.1"/>
    <property type="molecule type" value="Genomic_DNA"/>
</dbReference>
<protein>
    <submittedName>
        <fullName evidence="2">Uncharacterized protein</fullName>
    </submittedName>
</protein>
<accession>A0A1E3WN80</accession>
<dbReference type="Proteomes" id="UP000095131">
    <property type="component" value="Unassembled WGS sequence"/>
</dbReference>
<evidence type="ECO:0000256" key="1">
    <source>
        <dbReference type="SAM" id="MobiDB-lite"/>
    </source>
</evidence>
<feature type="compositionally biased region" description="Basic and acidic residues" evidence="1">
    <location>
        <begin position="188"/>
        <end position="199"/>
    </location>
</feature>
<proteinExistence type="predicted"/>
<comment type="caution">
    <text evidence="2">The sequence shown here is derived from an EMBL/GenBank/DDBJ whole genome shotgun (WGS) entry which is preliminary data.</text>
</comment>
<sequence>MASENKRKIAWLQMLLRESFTSLEIANAVGISQVQCHTTIRHFLSQGIVKEVRGVGVASKPRVLTTVLGQDPKFGSGGGISKKFKKTGRQQLWNNMKIARKFTVESLLSSIDVKQTSAQQYTKSLLDTGYLKLNLTGKTQKGIKNGYNVYTLIRDTGRLAPKLMKEGCWDQNEQKLYPFTKGGNGKAQRVDKEKSNDVA</sequence>
<dbReference type="OrthoDB" id="5600716at2"/>
<name>A0A1E3WN80_9VIBR</name>
<evidence type="ECO:0000313" key="2">
    <source>
        <dbReference type="EMBL" id="ODS10957.1"/>
    </source>
</evidence>
<organism evidence="2 3">
    <name type="scientific">Vibrio scophthalmi</name>
    <dbReference type="NCBI Taxonomy" id="45658"/>
    <lineage>
        <taxon>Bacteria</taxon>
        <taxon>Pseudomonadati</taxon>
        <taxon>Pseudomonadota</taxon>
        <taxon>Gammaproteobacteria</taxon>
        <taxon>Vibrionales</taxon>
        <taxon>Vibrionaceae</taxon>
        <taxon>Vibrio</taxon>
    </lineage>
</organism>
<dbReference type="AlphaFoldDB" id="A0A1E3WN80"/>
<dbReference type="RefSeq" id="WP_069446386.1">
    <property type="nucleotide sequence ID" value="NZ_MDCJ01000002.1"/>
</dbReference>
<evidence type="ECO:0000313" key="3">
    <source>
        <dbReference type="Proteomes" id="UP000095131"/>
    </source>
</evidence>
<reference evidence="2 3" key="1">
    <citation type="submission" date="2016-08" db="EMBL/GenBank/DDBJ databases">
        <title>Genome sequencing of Vibrio scophthalmi strain FP3289, an isolated from Paralichthys olivaceus.</title>
        <authorList>
            <person name="Han H.-J."/>
        </authorList>
    </citation>
    <scope>NUCLEOTIDE SEQUENCE [LARGE SCALE GENOMIC DNA]</scope>
    <source>
        <strain evidence="2 3">FP3289</strain>
    </source>
</reference>
<gene>
    <name evidence="2" type="ORF">VSF3289_01218</name>
</gene>
<feature type="region of interest" description="Disordered" evidence="1">
    <location>
        <begin position="180"/>
        <end position="199"/>
    </location>
</feature>